<accession>A0ABV5U3Z0</accession>
<dbReference type="EMBL" id="JBHMBK010000012">
    <property type="protein sequence ID" value="MFB9686089.1"/>
    <property type="molecule type" value="Genomic_DNA"/>
</dbReference>
<keyword evidence="2" id="KW-1185">Reference proteome</keyword>
<organism evidence="1 2">
    <name type="scientific">Amycolatopsis plumensis</name>
    <dbReference type="NCBI Taxonomy" id="236508"/>
    <lineage>
        <taxon>Bacteria</taxon>
        <taxon>Bacillati</taxon>
        <taxon>Actinomycetota</taxon>
        <taxon>Actinomycetes</taxon>
        <taxon>Pseudonocardiales</taxon>
        <taxon>Pseudonocardiaceae</taxon>
        <taxon>Amycolatopsis</taxon>
    </lineage>
</organism>
<protein>
    <recommendedName>
        <fullName evidence="3">Helix-turn-helix domain-containing protein</fullName>
    </recommendedName>
</protein>
<proteinExistence type="predicted"/>
<comment type="caution">
    <text evidence="1">The sequence shown here is derived from an EMBL/GenBank/DDBJ whole genome shotgun (WGS) entry which is preliminary data.</text>
</comment>
<evidence type="ECO:0008006" key="3">
    <source>
        <dbReference type="Google" id="ProtNLM"/>
    </source>
</evidence>
<evidence type="ECO:0000313" key="1">
    <source>
        <dbReference type="EMBL" id="MFB9686089.1"/>
    </source>
</evidence>
<dbReference type="Proteomes" id="UP001589535">
    <property type="component" value="Unassembled WGS sequence"/>
</dbReference>
<sequence length="285" mass="31979">MTAPPDDVDPLDASSVAEFAACLRAVRLRAGNPSYRTLQQWGARNKIPLPRSTVQDALAGRRLPRKTLVLGFVRACGVPTSDRRWEIAWTRLAADYTGTATAPRTRIQQSLTRDFAPAGLLRIGSTYLGELEWKQLFAEVTELDIVVAYGQTWRNMHARELTQVAARPNSRIRVFLADPEDELTVAVLADRFDTTPGELRSRITATREAYEALGQSGRTRVEVYYRPGDRVFSFYRFDDIAVVGLYSHSRTRGAAVPVFVCARPGELYEFIQDELTVILEQSRLA</sequence>
<gene>
    <name evidence="1" type="ORF">ACFFTO_17980</name>
</gene>
<reference evidence="1 2" key="1">
    <citation type="submission" date="2024-09" db="EMBL/GenBank/DDBJ databases">
        <authorList>
            <person name="Sun Q."/>
            <person name="Mori K."/>
        </authorList>
    </citation>
    <scope>NUCLEOTIDE SEQUENCE [LARGE SCALE GENOMIC DNA]</scope>
    <source>
        <strain evidence="1 2">JCM 13852</strain>
    </source>
</reference>
<evidence type="ECO:0000313" key="2">
    <source>
        <dbReference type="Proteomes" id="UP001589535"/>
    </source>
</evidence>
<dbReference type="RefSeq" id="WP_378194709.1">
    <property type="nucleotide sequence ID" value="NZ_JBHMBK010000012.1"/>
</dbReference>
<name>A0ABV5U3Z0_9PSEU</name>